<protein>
    <submittedName>
        <fullName evidence="2">Formylglycine-generating enzyme family protein</fullName>
    </submittedName>
</protein>
<evidence type="ECO:0000313" key="3">
    <source>
        <dbReference type="Proteomes" id="UP001594351"/>
    </source>
</evidence>
<dbReference type="InterPro" id="IPR051043">
    <property type="entry name" value="Sulfatase_Mod_Factor_Kinase"/>
</dbReference>
<dbReference type="InterPro" id="IPR005532">
    <property type="entry name" value="SUMF_dom"/>
</dbReference>
<reference evidence="2 3" key="1">
    <citation type="submission" date="2024-09" db="EMBL/GenBank/DDBJ databases">
        <title>Laminarin stimulates single cell rates of sulfate reduction while oxygen inhibits transcriptomic activity in coastal marine sediment.</title>
        <authorList>
            <person name="Lindsay M."/>
            <person name="Orcutt B."/>
            <person name="Emerson D."/>
            <person name="Stepanauskas R."/>
            <person name="D'Angelo T."/>
        </authorList>
    </citation>
    <scope>NUCLEOTIDE SEQUENCE [LARGE SCALE GENOMIC DNA]</scope>
    <source>
        <strain evidence="2">SAG AM-311-K15</strain>
    </source>
</reference>
<dbReference type="PANTHER" id="PTHR23150">
    <property type="entry name" value="SULFATASE MODIFYING FACTOR 1, 2"/>
    <property type="match status" value="1"/>
</dbReference>
<name>A0ABV6YX09_UNCC1</name>
<evidence type="ECO:0000313" key="2">
    <source>
        <dbReference type="EMBL" id="MFC1850737.1"/>
    </source>
</evidence>
<dbReference type="Proteomes" id="UP001594351">
    <property type="component" value="Unassembled WGS sequence"/>
</dbReference>
<dbReference type="SUPFAM" id="SSF56436">
    <property type="entry name" value="C-type lectin-like"/>
    <property type="match status" value="1"/>
</dbReference>
<dbReference type="InterPro" id="IPR042095">
    <property type="entry name" value="SUMF_sf"/>
</dbReference>
<proteinExistence type="predicted"/>
<dbReference type="Gene3D" id="3.90.1580.10">
    <property type="entry name" value="paralog of FGE (formylglycine-generating enzyme)"/>
    <property type="match status" value="1"/>
</dbReference>
<gene>
    <name evidence="2" type="ORF">ACFL27_11140</name>
</gene>
<accession>A0ABV6YX09</accession>
<dbReference type="PANTHER" id="PTHR23150:SF19">
    <property type="entry name" value="FORMYLGLYCINE-GENERATING ENZYME"/>
    <property type="match status" value="1"/>
</dbReference>
<dbReference type="Pfam" id="PF03781">
    <property type="entry name" value="FGE-sulfatase"/>
    <property type="match status" value="1"/>
</dbReference>
<sequence length="222" mass="25784">MPHLKNLKVLSTDEWFLPQSPDEFWQKYGSGIYSIESREKLSSLSLERLTRINSLGMEFRWVRPGLFIMGSPFSEYWHCPDESQHFVVLSRGFYMGAHQVTVGNFEVFVSETDYRTKAEVEDWSYTLQGSDWSRTLGANWRNPGFAQSNDHPVVCISWHDAVAFCEWLSEKECRRYRLPTESEWEYCCRAGTEGSYCYVACPMSQKNVPVAVPVAQPYHSFL</sequence>
<dbReference type="InterPro" id="IPR016187">
    <property type="entry name" value="CTDL_fold"/>
</dbReference>
<dbReference type="EMBL" id="JBHPBY010000120">
    <property type="protein sequence ID" value="MFC1850737.1"/>
    <property type="molecule type" value="Genomic_DNA"/>
</dbReference>
<evidence type="ECO:0000259" key="1">
    <source>
        <dbReference type="Pfam" id="PF03781"/>
    </source>
</evidence>
<keyword evidence="3" id="KW-1185">Reference proteome</keyword>
<comment type="caution">
    <text evidence="2">The sequence shown here is derived from an EMBL/GenBank/DDBJ whole genome shotgun (WGS) entry which is preliminary data.</text>
</comment>
<organism evidence="2 3">
    <name type="scientific">candidate division CSSED10-310 bacterium</name>
    <dbReference type="NCBI Taxonomy" id="2855610"/>
    <lineage>
        <taxon>Bacteria</taxon>
        <taxon>Bacteria division CSSED10-310</taxon>
    </lineage>
</organism>
<feature type="domain" description="Sulfatase-modifying factor enzyme-like" evidence="1">
    <location>
        <begin position="61"/>
        <end position="195"/>
    </location>
</feature>